<name>A0A158CT76_9BURK</name>
<dbReference type="GO" id="GO:0003824">
    <property type="term" value="F:catalytic activity"/>
    <property type="evidence" value="ECO:0007669"/>
    <property type="project" value="InterPro"/>
</dbReference>
<dbReference type="AlphaFoldDB" id="A0A158CT76"/>
<evidence type="ECO:0000313" key="2">
    <source>
        <dbReference type="EMBL" id="SAK85400.1"/>
    </source>
</evidence>
<dbReference type="OrthoDB" id="112488at2"/>
<evidence type="ECO:0000259" key="1">
    <source>
        <dbReference type="Pfam" id="PF01425"/>
    </source>
</evidence>
<dbReference type="InterPro" id="IPR000120">
    <property type="entry name" value="Amidase"/>
</dbReference>
<dbReference type="EMBL" id="FCNX02000012">
    <property type="protein sequence ID" value="SAK85400.1"/>
    <property type="molecule type" value="Genomic_DNA"/>
</dbReference>
<sequence>MSCELARLSIAAAAKLIRKGEVSPTDLLNASLAEIELHNDGLCAFISVTEDSARKAAAAAELMLSAGYDLGPLHGVPLGIKDNIGIRGQRTTAGSKILADWYPEKDATVIAKLKQAGSIFVGKTNMHEFAWGGTSANPHYGHVRNPWDTSRFPAGSSGGSGAAVAAGLCFGALGTDTGGSIRLPSAINGCVGLRPTYGRVSNSGIVPLAWSMDTAGPMTRTVEDCALIFNAIAGPDPMDVATSPCAVDDYVARLNSGVRGLRIGVVPRYFFSHLQVEVKRAVEQALRTFEGLGAQLIEVDIKHIDGNISAQLTIESAEPSTYHQNALRARPNDYGSDVRALLEVGEMLLATHYLQAQRYRSLLRAEFIDAFRQVDVFVCPTLPFTATTLGATKVVIENDVEEDMLSAIMQFTGVPSLTGLPSLAVPCGFDSDGLPIGMQIIGAPFSESKLFSVGHAFQTATDFHTRRPSPSA</sequence>
<reference evidence="2" key="1">
    <citation type="submission" date="2016-01" db="EMBL/GenBank/DDBJ databases">
        <authorList>
            <person name="Peeters C."/>
        </authorList>
    </citation>
    <scope>NUCLEOTIDE SEQUENCE</scope>
    <source>
        <strain evidence="2">LMG 29320</strain>
    </source>
</reference>
<dbReference type="SUPFAM" id="SSF75304">
    <property type="entry name" value="Amidase signature (AS) enzymes"/>
    <property type="match status" value="1"/>
</dbReference>
<dbReference type="PANTHER" id="PTHR11895:SF176">
    <property type="entry name" value="AMIDASE AMID-RELATED"/>
    <property type="match status" value="1"/>
</dbReference>
<protein>
    <submittedName>
        <fullName evidence="2">Glutamyl-tRNA</fullName>
    </submittedName>
</protein>
<comment type="caution">
    <text evidence="2">The sequence shown here is derived from an EMBL/GenBank/DDBJ whole genome shotgun (WGS) entry which is preliminary data.</text>
</comment>
<feature type="domain" description="Amidase" evidence="1">
    <location>
        <begin position="26"/>
        <end position="450"/>
    </location>
</feature>
<dbReference type="InterPro" id="IPR023631">
    <property type="entry name" value="Amidase_dom"/>
</dbReference>
<dbReference type="RefSeq" id="WP_061136614.1">
    <property type="nucleotide sequence ID" value="NZ_FCNX02000012.1"/>
</dbReference>
<dbReference type="Proteomes" id="UP000054903">
    <property type="component" value="Unassembled WGS sequence"/>
</dbReference>
<gene>
    <name evidence="2" type="ORF">AWB77_04483</name>
</gene>
<organism evidence="2 3">
    <name type="scientific">Caballeronia fortuita</name>
    <dbReference type="NCBI Taxonomy" id="1777138"/>
    <lineage>
        <taxon>Bacteria</taxon>
        <taxon>Pseudomonadati</taxon>
        <taxon>Pseudomonadota</taxon>
        <taxon>Betaproteobacteria</taxon>
        <taxon>Burkholderiales</taxon>
        <taxon>Burkholderiaceae</taxon>
        <taxon>Caballeronia</taxon>
    </lineage>
</organism>
<dbReference type="Gene3D" id="3.90.1300.10">
    <property type="entry name" value="Amidase signature (AS) domain"/>
    <property type="match status" value="1"/>
</dbReference>
<accession>A0A158CT76</accession>
<dbReference type="InterPro" id="IPR036928">
    <property type="entry name" value="AS_sf"/>
</dbReference>
<dbReference type="Pfam" id="PF01425">
    <property type="entry name" value="Amidase"/>
    <property type="match status" value="1"/>
</dbReference>
<keyword evidence="3" id="KW-1185">Reference proteome</keyword>
<evidence type="ECO:0000313" key="3">
    <source>
        <dbReference type="Proteomes" id="UP000054903"/>
    </source>
</evidence>
<dbReference type="STRING" id="1777138.AWB77_04483"/>
<dbReference type="PANTHER" id="PTHR11895">
    <property type="entry name" value="TRANSAMIDASE"/>
    <property type="match status" value="1"/>
</dbReference>
<proteinExistence type="predicted"/>